<proteinExistence type="predicted"/>
<gene>
    <name evidence="1" type="ORF">MCOR_45722</name>
</gene>
<evidence type="ECO:0008006" key="3">
    <source>
        <dbReference type="Google" id="ProtNLM"/>
    </source>
</evidence>
<reference evidence="1 2" key="1">
    <citation type="submission" date="2020-06" db="EMBL/GenBank/DDBJ databases">
        <authorList>
            <person name="Li R."/>
            <person name="Bekaert M."/>
        </authorList>
    </citation>
    <scope>NUCLEOTIDE SEQUENCE [LARGE SCALE GENOMIC DNA]</scope>
    <source>
        <strain evidence="2">wild</strain>
    </source>
</reference>
<sequence length="302" mass="34860">MSLENQVDKVEAGSRKNNLLFMGVDDKPSNRNRSNDVYNVFDESYHRSSAQKETWVECEMKIRLFLDSVFELGKVFAENVQIERVQRVRGTEITGPVENGDEYCNEKQIRFKWNSNKAQLCKDLLDSPTSLAFLNDTLDLMDNNKNDADKCINFSLAKYLFRSRSNISSEELNTYFSNLLNPDVSDKDVNFSEFVDTFVQSHNTDYGLCIEENFSYLDSDITCEEILSEIKKLKSPGEDGLPWELYKCLSSTLMPVLLKVSNKIFHTVDFPERWSTAIIITLFKKVIEMNVVTTVVNQFYVL</sequence>
<dbReference type="Proteomes" id="UP000507470">
    <property type="component" value="Unassembled WGS sequence"/>
</dbReference>
<keyword evidence="2" id="KW-1185">Reference proteome</keyword>
<name>A0A6J8DYA2_MYTCO</name>
<dbReference type="OrthoDB" id="407509at2759"/>
<dbReference type="AlphaFoldDB" id="A0A6J8DYA2"/>
<evidence type="ECO:0000313" key="1">
    <source>
        <dbReference type="EMBL" id="CAC5412738.1"/>
    </source>
</evidence>
<accession>A0A6J8DYA2</accession>
<dbReference type="EMBL" id="CACVKT020008086">
    <property type="protein sequence ID" value="CAC5412738.1"/>
    <property type="molecule type" value="Genomic_DNA"/>
</dbReference>
<evidence type="ECO:0000313" key="2">
    <source>
        <dbReference type="Proteomes" id="UP000507470"/>
    </source>
</evidence>
<dbReference type="PANTHER" id="PTHR19446">
    <property type="entry name" value="REVERSE TRANSCRIPTASES"/>
    <property type="match status" value="1"/>
</dbReference>
<organism evidence="1 2">
    <name type="scientific">Mytilus coruscus</name>
    <name type="common">Sea mussel</name>
    <dbReference type="NCBI Taxonomy" id="42192"/>
    <lineage>
        <taxon>Eukaryota</taxon>
        <taxon>Metazoa</taxon>
        <taxon>Spiralia</taxon>
        <taxon>Lophotrochozoa</taxon>
        <taxon>Mollusca</taxon>
        <taxon>Bivalvia</taxon>
        <taxon>Autobranchia</taxon>
        <taxon>Pteriomorphia</taxon>
        <taxon>Mytilida</taxon>
        <taxon>Mytiloidea</taxon>
        <taxon>Mytilidae</taxon>
        <taxon>Mytilinae</taxon>
        <taxon>Mytilus</taxon>
    </lineage>
</organism>
<protein>
    <recommendedName>
        <fullName evidence="3">Reverse transcriptase domain-containing protein</fullName>
    </recommendedName>
</protein>